<evidence type="ECO:0008006" key="6">
    <source>
        <dbReference type="Google" id="ProtNLM"/>
    </source>
</evidence>
<comment type="caution">
    <text evidence="4">The sequence shown here is derived from an EMBL/GenBank/DDBJ whole genome shotgun (WGS) entry which is preliminary data.</text>
</comment>
<dbReference type="PANTHER" id="PTHR34883:SF8">
    <property type="entry name" value="EXTRACELLULAR SERINE-RICH PROTEIN (AFU_ORTHOLOGUE AFUA_6G00670)"/>
    <property type="match status" value="1"/>
</dbReference>
<evidence type="ECO:0000256" key="3">
    <source>
        <dbReference type="SAM" id="SignalP"/>
    </source>
</evidence>
<dbReference type="CDD" id="cd00920">
    <property type="entry name" value="Cupredoxin"/>
    <property type="match status" value="1"/>
</dbReference>
<proteinExistence type="predicted"/>
<keyword evidence="2" id="KW-0812">Transmembrane</keyword>
<evidence type="ECO:0000313" key="4">
    <source>
        <dbReference type="EMBL" id="OQD83879.1"/>
    </source>
</evidence>
<keyword evidence="2" id="KW-0472">Membrane</keyword>
<organism evidence="4 5">
    <name type="scientific">Penicillium antarcticum</name>
    <dbReference type="NCBI Taxonomy" id="416450"/>
    <lineage>
        <taxon>Eukaryota</taxon>
        <taxon>Fungi</taxon>
        <taxon>Dikarya</taxon>
        <taxon>Ascomycota</taxon>
        <taxon>Pezizomycotina</taxon>
        <taxon>Eurotiomycetes</taxon>
        <taxon>Eurotiomycetidae</taxon>
        <taxon>Eurotiales</taxon>
        <taxon>Aspergillaceae</taxon>
        <taxon>Penicillium</taxon>
    </lineage>
</organism>
<dbReference type="SUPFAM" id="SSF49503">
    <property type="entry name" value="Cupredoxins"/>
    <property type="match status" value="1"/>
</dbReference>
<accession>A0A1V6Q3Q1</accession>
<reference evidence="5" key="1">
    <citation type="journal article" date="2017" name="Nat. Microbiol.">
        <title>Global analysis of biosynthetic gene clusters reveals vast potential of secondary metabolite production in Penicillium species.</title>
        <authorList>
            <person name="Nielsen J.C."/>
            <person name="Grijseels S."/>
            <person name="Prigent S."/>
            <person name="Ji B."/>
            <person name="Dainat J."/>
            <person name="Nielsen K.F."/>
            <person name="Frisvad J.C."/>
            <person name="Workman M."/>
            <person name="Nielsen J."/>
        </authorList>
    </citation>
    <scope>NUCLEOTIDE SEQUENCE [LARGE SCALE GENOMIC DNA]</scope>
    <source>
        <strain evidence="5">IBT 31811</strain>
    </source>
</reference>
<feature type="compositionally biased region" description="Polar residues" evidence="1">
    <location>
        <begin position="323"/>
        <end position="334"/>
    </location>
</feature>
<evidence type="ECO:0000313" key="5">
    <source>
        <dbReference type="Proteomes" id="UP000191672"/>
    </source>
</evidence>
<dbReference type="EMBL" id="MDYN01000015">
    <property type="protein sequence ID" value="OQD83879.1"/>
    <property type="molecule type" value="Genomic_DNA"/>
</dbReference>
<sequence>MPFVRQLVRPLLAALALASMAIAQYSGSVIAMDSSASDLTSTASPSLSATKTSTSTGIATHTIQVGSKSDPHQYSPSSVKANVGDIVVFEFYPTNHSVVKADYLAPCVPASGDIFYSGMFDTFNEEDGQLVGDPPTWSLRINDTAPTFFYCTAIDSCLKNGMVGVINPNSSETFKSQYKKALHYPYMLVPGQSMPAEGEGTTTDTTSSATASATSSPSDKHGLSTGAIAGIAVAGVAFLAILVALFFVLGRNRVYSQWMSSQDGRTERTARWALFNSDAHSNGNRKSEMSSSTLKPGHIDISAVSSPDPNVRTFSPGTEHMSSHGSPSTQQGHWSWNEPPPPAPRTHIAPTELDGHPMIYEAPDNSRFPDNNRYPVNNRF</sequence>
<dbReference type="Proteomes" id="UP000191672">
    <property type="component" value="Unassembled WGS sequence"/>
</dbReference>
<dbReference type="Gene3D" id="2.60.40.420">
    <property type="entry name" value="Cupredoxins - blue copper proteins"/>
    <property type="match status" value="1"/>
</dbReference>
<dbReference type="PANTHER" id="PTHR34883">
    <property type="entry name" value="SERINE-RICH PROTEIN, PUTATIVE-RELATED-RELATED"/>
    <property type="match status" value="1"/>
</dbReference>
<keyword evidence="3" id="KW-0732">Signal</keyword>
<dbReference type="AlphaFoldDB" id="A0A1V6Q3Q1"/>
<feature type="compositionally biased region" description="Polar residues" evidence="1">
    <location>
        <begin position="278"/>
        <end position="294"/>
    </location>
</feature>
<protein>
    <recommendedName>
        <fullName evidence="6">Phytocyanin domain-containing protein</fullName>
    </recommendedName>
</protein>
<feature type="transmembrane region" description="Helical" evidence="2">
    <location>
        <begin position="227"/>
        <end position="249"/>
    </location>
</feature>
<feature type="chain" id="PRO_5013274760" description="Phytocyanin domain-containing protein" evidence="3">
    <location>
        <begin position="24"/>
        <end position="380"/>
    </location>
</feature>
<feature type="signal peptide" evidence="3">
    <location>
        <begin position="1"/>
        <end position="23"/>
    </location>
</feature>
<feature type="compositionally biased region" description="Polar residues" evidence="1">
    <location>
        <begin position="303"/>
        <end position="316"/>
    </location>
</feature>
<keyword evidence="5" id="KW-1185">Reference proteome</keyword>
<dbReference type="STRING" id="416450.A0A1V6Q3Q1"/>
<feature type="region of interest" description="Disordered" evidence="1">
    <location>
        <begin position="193"/>
        <end position="221"/>
    </location>
</feature>
<name>A0A1V6Q3Q1_9EURO</name>
<feature type="compositionally biased region" description="Low complexity" evidence="1">
    <location>
        <begin position="195"/>
        <end position="217"/>
    </location>
</feature>
<feature type="region of interest" description="Disordered" evidence="1">
    <location>
        <begin position="278"/>
        <end position="380"/>
    </location>
</feature>
<evidence type="ECO:0000256" key="2">
    <source>
        <dbReference type="SAM" id="Phobius"/>
    </source>
</evidence>
<keyword evidence="2" id="KW-1133">Transmembrane helix</keyword>
<dbReference type="InterPro" id="IPR008972">
    <property type="entry name" value="Cupredoxin"/>
</dbReference>
<gene>
    <name evidence="4" type="ORF">PENANT_c015G04073</name>
</gene>
<dbReference type="InterPro" id="IPR052953">
    <property type="entry name" value="Ser-rich/MCO-related"/>
</dbReference>
<dbReference type="CDD" id="cd12087">
    <property type="entry name" value="TM_EGFR-like"/>
    <property type="match status" value="1"/>
</dbReference>
<evidence type="ECO:0000256" key="1">
    <source>
        <dbReference type="SAM" id="MobiDB-lite"/>
    </source>
</evidence>